<accession>A0A165F906</accession>
<keyword evidence="1" id="KW-0472">Membrane</keyword>
<dbReference type="RefSeq" id="XP_040766354.1">
    <property type="nucleotide sequence ID" value="XM_040902515.1"/>
</dbReference>
<proteinExistence type="predicted"/>
<evidence type="ECO:0000313" key="3">
    <source>
        <dbReference type="Proteomes" id="UP000076871"/>
    </source>
</evidence>
<keyword evidence="3" id="KW-1185">Reference proteome</keyword>
<feature type="transmembrane region" description="Helical" evidence="1">
    <location>
        <begin position="27"/>
        <end position="52"/>
    </location>
</feature>
<evidence type="ECO:0000256" key="1">
    <source>
        <dbReference type="SAM" id="Phobius"/>
    </source>
</evidence>
<keyword evidence="1" id="KW-1133">Transmembrane helix</keyword>
<dbReference type="GeneID" id="63819546"/>
<dbReference type="Proteomes" id="UP000076871">
    <property type="component" value="Unassembled WGS sequence"/>
</dbReference>
<name>A0A165F906_9APHY</name>
<dbReference type="InParanoid" id="A0A165F906"/>
<sequence>MPPSTYTVRVIILRICSLSTASVDHSLVTVGTVALVGQVLYIVLYLAIYGIFFSKTCSHATHLIEATEQPNNHYSLPTVMRLFFKLRSRRCVYAWRLLLAGQTMMLSHHAPTFRLVMMKAAMRRWQTAARIGSYAAN</sequence>
<dbReference type="EMBL" id="KV427614">
    <property type="protein sequence ID" value="KZT08614.1"/>
    <property type="molecule type" value="Genomic_DNA"/>
</dbReference>
<keyword evidence="1" id="KW-0812">Transmembrane</keyword>
<dbReference type="AlphaFoldDB" id="A0A165F906"/>
<reference evidence="2 3" key="1">
    <citation type="journal article" date="2016" name="Mol. Biol. Evol.">
        <title>Comparative Genomics of Early-Diverging Mushroom-Forming Fungi Provides Insights into the Origins of Lignocellulose Decay Capabilities.</title>
        <authorList>
            <person name="Nagy L.G."/>
            <person name="Riley R."/>
            <person name="Tritt A."/>
            <person name="Adam C."/>
            <person name="Daum C."/>
            <person name="Floudas D."/>
            <person name="Sun H."/>
            <person name="Yadav J.S."/>
            <person name="Pangilinan J."/>
            <person name="Larsson K.H."/>
            <person name="Matsuura K."/>
            <person name="Barry K."/>
            <person name="Labutti K."/>
            <person name="Kuo R."/>
            <person name="Ohm R.A."/>
            <person name="Bhattacharya S.S."/>
            <person name="Shirouzu T."/>
            <person name="Yoshinaga Y."/>
            <person name="Martin F.M."/>
            <person name="Grigoriev I.V."/>
            <person name="Hibbett D.S."/>
        </authorList>
    </citation>
    <scope>NUCLEOTIDE SEQUENCE [LARGE SCALE GENOMIC DNA]</scope>
    <source>
        <strain evidence="2 3">93-53</strain>
    </source>
</reference>
<protein>
    <submittedName>
        <fullName evidence="2">Uncharacterized protein</fullName>
    </submittedName>
</protein>
<gene>
    <name evidence="2" type="ORF">LAESUDRAFT_45053</name>
</gene>
<organism evidence="2 3">
    <name type="scientific">Laetiporus sulphureus 93-53</name>
    <dbReference type="NCBI Taxonomy" id="1314785"/>
    <lineage>
        <taxon>Eukaryota</taxon>
        <taxon>Fungi</taxon>
        <taxon>Dikarya</taxon>
        <taxon>Basidiomycota</taxon>
        <taxon>Agaricomycotina</taxon>
        <taxon>Agaricomycetes</taxon>
        <taxon>Polyporales</taxon>
        <taxon>Laetiporus</taxon>
    </lineage>
</organism>
<evidence type="ECO:0000313" key="2">
    <source>
        <dbReference type="EMBL" id="KZT08614.1"/>
    </source>
</evidence>